<accession>A0AAV4TT40</accession>
<proteinExistence type="predicted"/>
<comment type="caution">
    <text evidence="1">The sequence shown here is derived from an EMBL/GenBank/DDBJ whole genome shotgun (WGS) entry which is preliminary data.</text>
</comment>
<organism evidence="1 2">
    <name type="scientific">Caerostris extrusa</name>
    <name type="common">Bark spider</name>
    <name type="synonym">Caerostris bankana</name>
    <dbReference type="NCBI Taxonomy" id="172846"/>
    <lineage>
        <taxon>Eukaryota</taxon>
        <taxon>Metazoa</taxon>
        <taxon>Ecdysozoa</taxon>
        <taxon>Arthropoda</taxon>
        <taxon>Chelicerata</taxon>
        <taxon>Arachnida</taxon>
        <taxon>Araneae</taxon>
        <taxon>Araneomorphae</taxon>
        <taxon>Entelegynae</taxon>
        <taxon>Araneoidea</taxon>
        <taxon>Araneidae</taxon>
        <taxon>Caerostris</taxon>
    </lineage>
</organism>
<evidence type="ECO:0000313" key="2">
    <source>
        <dbReference type="Proteomes" id="UP001054945"/>
    </source>
</evidence>
<evidence type="ECO:0000313" key="1">
    <source>
        <dbReference type="EMBL" id="GIY47283.1"/>
    </source>
</evidence>
<name>A0AAV4TT40_CAEEX</name>
<gene>
    <name evidence="1" type="ORF">CEXT_512031</name>
</gene>
<protein>
    <submittedName>
        <fullName evidence="1">Uncharacterized protein</fullName>
    </submittedName>
</protein>
<dbReference type="EMBL" id="BPLR01011560">
    <property type="protein sequence ID" value="GIY47283.1"/>
    <property type="molecule type" value="Genomic_DNA"/>
</dbReference>
<dbReference type="Proteomes" id="UP001054945">
    <property type="component" value="Unassembled WGS sequence"/>
</dbReference>
<keyword evidence="2" id="KW-1185">Reference proteome</keyword>
<dbReference type="AlphaFoldDB" id="A0AAV4TT40"/>
<sequence>MVFYVPCFPGFQGVINPQNTLKTIAITVYIWPASQLSVVTRLPIPLFQKNDFGTLSKLSLQRLHVIYSRSLMAALTPYSVD</sequence>
<reference evidence="1 2" key="1">
    <citation type="submission" date="2021-06" db="EMBL/GenBank/DDBJ databases">
        <title>Caerostris extrusa draft genome.</title>
        <authorList>
            <person name="Kono N."/>
            <person name="Arakawa K."/>
        </authorList>
    </citation>
    <scope>NUCLEOTIDE SEQUENCE [LARGE SCALE GENOMIC DNA]</scope>
</reference>